<feature type="binding site" evidence="2">
    <location>
        <position position="157"/>
    </location>
    <ligand>
        <name>ATP</name>
        <dbReference type="ChEBI" id="CHEBI:30616"/>
    </ligand>
</feature>
<comment type="catalytic activity">
    <reaction evidence="2">
        <text>thiamine phosphate + ATP = thiamine diphosphate + ADP</text>
        <dbReference type="Rhea" id="RHEA:15913"/>
        <dbReference type="ChEBI" id="CHEBI:30616"/>
        <dbReference type="ChEBI" id="CHEBI:37575"/>
        <dbReference type="ChEBI" id="CHEBI:58937"/>
        <dbReference type="ChEBI" id="CHEBI:456216"/>
        <dbReference type="EC" id="2.7.4.16"/>
    </reaction>
</comment>
<dbReference type="GO" id="GO:0009030">
    <property type="term" value="F:thiamine-phosphate kinase activity"/>
    <property type="evidence" value="ECO:0007669"/>
    <property type="project" value="UniProtKB-UniRule"/>
</dbReference>
<keyword evidence="2" id="KW-0067">ATP-binding</keyword>
<feature type="binding site" evidence="2">
    <location>
        <position position="86"/>
    </location>
    <ligand>
        <name>Mg(2+)</name>
        <dbReference type="ChEBI" id="CHEBI:18420"/>
        <label>4</label>
    </ligand>
</feature>
<dbReference type="CDD" id="cd02194">
    <property type="entry name" value="ThiL"/>
    <property type="match status" value="1"/>
</dbReference>
<evidence type="ECO:0000259" key="3">
    <source>
        <dbReference type="Pfam" id="PF00586"/>
    </source>
</evidence>
<dbReference type="GO" id="GO:0009228">
    <property type="term" value="P:thiamine biosynthetic process"/>
    <property type="evidence" value="ECO:0007669"/>
    <property type="project" value="UniProtKB-KW"/>
</dbReference>
<dbReference type="InterPro" id="IPR016188">
    <property type="entry name" value="PurM-like_N"/>
</dbReference>
<dbReference type="InterPro" id="IPR010918">
    <property type="entry name" value="PurM-like_C_dom"/>
</dbReference>
<dbReference type="SUPFAM" id="SSF56042">
    <property type="entry name" value="PurM C-terminal domain-like"/>
    <property type="match status" value="1"/>
</dbReference>
<dbReference type="GO" id="GO:0009229">
    <property type="term" value="P:thiamine diphosphate biosynthetic process"/>
    <property type="evidence" value="ECO:0007669"/>
    <property type="project" value="UniProtKB-UniRule"/>
</dbReference>
<comment type="function">
    <text evidence="2">Catalyzes the ATP-dependent phosphorylation of thiamine-monophosphate (TMP) to form thiamine-pyrophosphate (TPP), the active form of vitamin B1.</text>
</comment>
<dbReference type="RefSeq" id="WP_089515185.1">
    <property type="nucleotide sequence ID" value="NZ_NJGG01000001.1"/>
</dbReference>
<feature type="domain" description="PurM-like N-terminal" evidence="3">
    <location>
        <begin position="39"/>
        <end position="149"/>
    </location>
</feature>
<dbReference type="AlphaFoldDB" id="A0A229FVX3"/>
<dbReference type="Pfam" id="PF02769">
    <property type="entry name" value="AIRS_C"/>
    <property type="match status" value="1"/>
</dbReference>
<comment type="caution">
    <text evidence="2">Lacks conserved residue(s) required for the propagation of feature annotation.</text>
</comment>
<keyword evidence="6" id="KW-1185">Reference proteome</keyword>
<reference evidence="5 6" key="1">
    <citation type="submission" date="2017-06" db="EMBL/GenBank/DDBJ databases">
        <title>Reclassification of a Polynucleobacter cosmopolitanus strain isolated from tropical Lake Victoria as Polynucleobacter victoriensis comb. nov.</title>
        <authorList>
            <person name="Hahn M.W."/>
        </authorList>
    </citation>
    <scope>NUCLEOTIDE SEQUENCE [LARGE SCALE GENOMIC DNA]</scope>
    <source>
        <strain evidence="5 6">MWH-MoIso2</strain>
    </source>
</reference>
<proteinExistence type="inferred from homology"/>
<feature type="binding site" evidence="2">
    <location>
        <position position="224"/>
    </location>
    <ligand>
        <name>ATP</name>
        <dbReference type="ChEBI" id="CHEBI:30616"/>
    </ligand>
</feature>
<gene>
    <name evidence="2 5" type="primary">thiL</name>
    <name evidence="5" type="ORF">AOC33_03500</name>
</gene>
<keyword evidence="2 5" id="KW-0418">Kinase</keyword>
<dbReference type="GO" id="GO:0000287">
    <property type="term" value="F:magnesium ion binding"/>
    <property type="evidence" value="ECO:0007669"/>
    <property type="project" value="UniProtKB-UniRule"/>
</dbReference>
<comment type="caution">
    <text evidence="5">The sequence shown here is derived from an EMBL/GenBank/DDBJ whole genome shotgun (WGS) entry which is preliminary data.</text>
</comment>
<dbReference type="OrthoDB" id="9802811at2"/>
<feature type="binding site" evidence="2">
    <location>
        <position position="225"/>
    </location>
    <ligand>
        <name>Mg(2+)</name>
        <dbReference type="ChEBI" id="CHEBI:18420"/>
        <label>5</label>
    </ligand>
</feature>
<dbReference type="Gene3D" id="3.90.650.10">
    <property type="entry name" value="PurM-like C-terminal domain"/>
    <property type="match status" value="1"/>
</dbReference>
<dbReference type="HAMAP" id="MF_02128">
    <property type="entry name" value="TMP_kinase"/>
    <property type="match status" value="1"/>
</dbReference>
<accession>A0A229FVX3</accession>
<name>A0A229FVX3_9BURK</name>
<dbReference type="Pfam" id="PF00586">
    <property type="entry name" value="AIRS"/>
    <property type="match status" value="1"/>
</dbReference>
<feature type="binding site" evidence="2">
    <location>
        <position position="335"/>
    </location>
    <ligand>
        <name>substrate</name>
    </ligand>
</feature>
<dbReference type="NCBIfam" id="TIGR01379">
    <property type="entry name" value="thiL"/>
    <property type="match status" value="1"/>
</dbReference>
<feature type="binding site" evidence="2">
    <location>
        <position position="41"/>
    </location>
    <ligand>
        <name>Mg(2+)</name>
        <dbReference type="ChEBI" id="CHEBI:18420"/>
        <label>3</label>
    </ligand>
</feature>
<evidence type="ECO:0000256" key="2">
    <source>
        <dbReference type="HAMAP-Rule" id="MF_02128"/>
    </source>
</evidence>
<dbReference type="PANTHER" id="PTHR30270:SF0">
    <property type="entry name" value="THIAMINE-MONOPHOSPHATE KINASE"/>
    <property type="match status" value="1"/>
</dbReference>
<evidence type="ECO:0000259" key="4">
    <source>
        <dbReference type="Pfam" id="PF02769"/>
    </source>
</evidence>
<dbReference type="InterPro" id="IPR006283">
    <property type="entry name" value="ThiL-like"/>
</dbReference>
<feature type="binding site" evidence="2">
    <location>
        <begin position="132"/>
        <end position="133"/>
    </location>
    <ligand>
        <name>ATP</name>
        <dbReference type="ChEBI" id="CHEBI:30616"/>
    </ligand>
</feature>
<sequence length="339" mass="36930">MVHEHTSPSGRPGEFDLIERFFKQRAVKHPNSGIALGIGDDCALINPSNHQQIAISTDMLVEGRHFLVGADPYLLGRKCLAVNLSDLAAMGASPLGFTLAIAMPEVKVDWLETFSNGLWDMANEHNCQLIGGDTTAGPLTISITIFGQVSQDKALGRNKAQVGDDIWVSHEVGDARLSLGALRQEWALSIEEFAKVSQRMHNPTPRTELGQHLIGLAHAAIDISDGLLGDLSHILRQSSVSADILIDQVPGSKILNSKSIELQRLCKLTGGDDYELCFTAAKEKSSQIEELASRLGLALTKIGSITERTEKLIRLIDGNNQELSSSLSEQYLKSFDHFK</sequence>
<keyword evidence="2" id="KW-0460">Magnesium</keyword>
<feature type="binding site" evidence="2">
    <location>
        <position position="86"/>
    </location>
    <ligand>
        <name>Mg(2+)</name>
        <dbReference type="ChEBI" id="CHEBI:18420"/>
        <label>3</label>
    </ligand>
</feature>
<keyword evidence="1 2" id="KW-0784">Thiamine biosynthesis</keyword>
<dbReference type="EMBL" id="NJGG01000001">
    <property type="protein sequence ID" value="OXL16156.1"/>
    <property type="molecule type" value="Genomic_DNA"/>
</dbReference>
<dbReference type="UniPathway" id="UPA00060">
    <property type="reaction ID" value="UER00142"/>
</dbReference>
<feature type="binding site" evidence="2">
    <location>
        <position position="272"/>
    </location>
    <ligand>
        <name>substrate</name>
    </ligand>
</feature>
<organism evidence="5 6">
    <name type="scientific">Polynucleobacter cosmopolitanus</name>
    <dbReference type="NCBI Taxonomy" id="351345"/>
    <lineage>
        <taxon>Bacteria</taxon>
        <taxon>Pseudomonadati</taxon>
        <taxon>Pseudomonadota</taxon>
        <taxon>Betaproteobacteria</taxon>
        <taxon>Burkholderiales</taxon>
        <taxon>Burkholderiaceae</taxon>
        <taxon>Polynucleobacter</taxon>
    </lineage>
</organism>
<dbReference type="InterPro" id="IPR036676">
    <property type="entry name" value="PurM-like_C_sf"/>
</dbReference>
<dbReference type="InterPro" id="IPR036921">
    <property type="entry name" value="PurM-like_N_sf"/>
</dbReference>
<feature type="binding site" evidence="2">
    <location>
        <position position="133"/>
    </location>
    <ligand>
        <name>Mg(2+)</name>
        <dbReference type="ChEBI" id="CHEBI:18420"/>
        <label>1</label>
    </ligand>
</feature>
<dbReference type="EC" id="2.7.4.16" evidence="2"/>
<dbReference type="SUPFAM" id="SSF55326">
    <property type="entry name" value="PurM N-terminal domain-like"/>
    <property type="match status" value="1"/>
</dbReference>
<feature type="binding site" evidence="2">
    <location>
        <position position="41"/>
    </location>
    <ligand>
        <name>Mg(2+)</name>
        <dbReference type="ChEBI" id="CHEBI:18420"/>
        <label>4</label>
    </ligand>
</feature>
<feature type="binding site" evidence="2">
    <location>
        <position position="58"/>
    </location>
    <ligand>
        <name>Mg(2+)</name>
        <dbReference type="ChEBI" id="CHEBI:18420"/>
        <label>2</label>
    </ligand>
</feature>
<keyword evidence="2" id="KW-0547">Nucleotide-binding</keyword>
<feature type="binding site" evidence="2">
    <location>
        <position position="56"/>
    </location>
    <ligand>
        <name>Mg(2+)</name>
        <dbReference type="ChEBI" id="CHEBI:18420"/>
        <label>4</label>
    </ligand>
</feature>
<comment type="miscellaneous">
    <text evidence="2">Reaction mechanism of ThiL seems to utilize a direct, inline transfer of the gamma-phosphate of ATP to TMP rather than a phosphorylated enzyme intermediate.</text>
</comment>
<evidence type="ECO:0000256" key="1">
    <source>
        <dbReference type="ARBA" id="ARBA00022977"/>
    </source>
</evidence>
<dbReference type="Gene3D" id="3.30.1330.10">
    <property type="entry name" value="PurM-like, N-terminal domain"/>
    <property type="match status" value="1"/>
</dbReference>
<comment type="pathway">
    <text evidence="2">Cofactor biosynthesis; thiamine diphosphate biosynthesis; thiamine diphosphate from thiamine phosphate: step 1/1.</text>
</comment>
<dbReference type="GO" id="GO:0005524">
    <property type="term" value="F:ATP binding"/>
    <property type="evidence" value="ECO:0007669"/>
    <property type="project" value="UniProtKB-UniRule"/>
</dbReference>
<evidence type="ECO:0000313" key="5">
    <source>
        <dbReference type="EMBL" id="OXL16156.1"/>
    </source>
</evidence>
<feature type="binding site" evidence="2">
    <location>
        <position position="58"/>
    </location>
    <ligand>
        <name>Mg(2+)</name>
        <dbReference type="ChEBI" id="CHEBI:18420"/>
        <label>1</label>
    </ligand>
</feature>
<dbReference type="Proteomes" id="UP000215188">
    <property type="component" value="Unassembled WGS sequence"/>
</dbReference>
<dbReference type="PIRSF" id="PIRSF005303">
    <property type="entry name" value="Thiam_monoph_kin"/>
    <property type="match status" value="1"/>
</dbReference>
<feature type="binding site" evidence="2">
    <location>
        <position position="57"/>
    </location>
    <ligand>
        <name>Mg(2+)</name>
        <dbReference type="ChEBI" id="CHEBI:18420"/>
        <label>1</label>
    </ligand>
</feature>
<dbReference type="PANTHER" id="PTHR30270">
    <property type="entry name" value="THIAMINE-MONOPHOSPHATE KINASE"/>
    <property type="match status" value="1"/>
</dbReference>
<protein>
    <recommendedName>
        <fullName evidence="2">Thiamine-monophosphate kinase</fullName>
        <shortName evidence="2">TMP kinase</shortName>
        <shortName evidence="2">Thiamine-phosphate kinase</shortName>
        <ecNumber evidence="2">2.7.4.16</ecNumber>
    </recommendedName>
</protein>
<feature type="binding site" evidence="2">
    <location>
        <position position="86"/>
    </location>
    <ligand>
        <name>Mg(2+)</name>
        <dbReference type="ChEBI" id="CHEBI:18420"/>
        <label>2</label>
    </ligand>
</feature>
<feature type="domain" description="PurM-like C-terminal" evidence="4">
    <location>
        <begin position="209"/>
        <end position="309"/>
    </location>
</feature>
<evidence type="ECO:0000313" key="6">
    <source>
        <dbReference type="Proteomes" id="UP000215188"/>
    </source>
</evidence>
<feature type="binding site" evidence="2">
    <location>
        <position position="65"/>
    </location>
    <ligand>
        <name>substrate</name>
    </ligand>
</feature>
<keyword evidence="2" id="KW-0479">Metal-binding</keyword>
<comment type="similarity">
    <text evidence="2">Belongs to the thiamine-monophosphate kinase family.</text>
</comment>
<keyword evidence="2" id="KW-0808">Transferase</keyword>
<feature type="binding site" evidence="2">
    <location>
        <position position="222"/>
    </location>
    <ligand>
        <name>Mg(2+)</name>
        <dbReference type="ChEBI" id="CHEBI:18420"/>
        <label>3</label>
    </ligand>
</feature>